<dbReference type="InterPro" id="IPR019366">
    <property type="entry name" value="Clusterin-associated_protein-1"/>
</dbReference>
<dbReference type="WBParaSite" id="sdigi.contig39.g2619.t1">
    <property type="protein sequence ID" value="sdigi.contig39.g2619.t1"/>
    <property type="gene ID" value="sdigi.contig39.g2619"/>
</dbReference>
<comment type="similarity">
    <text evidence="2">Belongs to the CLUAP1 family.</text>
</comment>
<sequence>MVEQLRVLGYPRLVSMENFRSPNFKLIAELLEWIVHRYDVQISLPLVIDTEQERAIFIKSAAFYILQKARIKLNPKKLYMGEELQKCRQLALQIPNQAATLHDLLAQEVTARIERNKALAYSLSLSDTEKVILQAVQAVQEEITVINRNLQNISSDEAALDAKIERRMKEYDQQQKRLAKLQSFRPQCMDEYEKYESKLKQLYAIYVLKFRNLAFLQQLQTEFDHAEKQRNLDAERNMRNIVEQMRAKQLLVREAQMAGLDEEIASVKPKARGAKIFGNMIGAGISDDDDDDDDDDVNDIIYGNGNDDDDDSDDDANDNNIPYRHKLVLFHSTSLLGKSTPDRSNESNKKLDLSSEDDF</sequence>
<keyword evidence="6" id="KW-0966">Cell projection</keyword>
<dbReference type="GO" id="GO:0030992">
    <property type="term" value="C:intraciliary transport particle B"/>
    <property type="evidence" value="ECO:0007669"/>
    <property type="project" value="TreeGrafter"/>
</dbReference>
<dbReference type="GO" id="GO:0005815">
    <property type="term" value="C:microtubule organizing center"/>
    <property type="evidence" value="ECO:0007669"/>
    <property type="project" value="TreeGrafter"/>
</dbReference>
<keyword evidence="5" id="KW-0969">Cilium</keyword>
<evidence type="ECO:0000256" key="2">
    <source>
        <dbReference type="ARBA" id="ARBA00008340"/>
    </source>
</evidence>
<feature type="compositionally biased region" description="Basic and acidic residues" evidence="7">
    <location>
        <begin position="340"/>
        <end position="353"/>
    </location>
</feature>
<dbReference type="PANTHER" id="PTHR21547:SF0">
    <property type="entry name" value="CLUSTERIN-ASSOCIATED PROTEIN 1"/>
    <property type="match status" value="1"/>
</dbReference>
<dbReference type="GO" id="GO:0005929">
    <property type="term" value="C:cilium"/>
    <property type="evidence" value="ECO:0007669"/>
    <property type="project" value="UniProtKB-SubCell"/>
</dbReference>
<dbReference type="PANTHER" id="PTHR21547">
    <property type="entry name" value="CLUSTERIN ASSOCIATED PROTEIN 1"/>
    <property type="match status" value="1"/>
</dbReference>
<evidence type="ECO:0000313" key="8">
    <source>
        <dbReference type="Proteomes" id="UP000887581"/>
    </source>
</evidence>
<feature type="compositionally biased region" description="Acidic residues" evidence="7">
    <location>
        <begin position="286"/>
        <end position="298"/>
    </location>
</feature>
<protein>
    <submittedName>
        <fullName evidence="9">Clusterin-associated protein 1</fullName>
    </submittedName>
</protein>
<accession>A0A915PSB9</accession>
<keyword evidence="8" id="KW-1185">Reference proteome</keyword>
<evidence type="ECO:0000256" key="5">
    <source>
        <dbReference type="ARBA" id="ARBA00023069"/>
    </source>
</evidence>
<organism evidence="8 9">
    <name type="scientific">Setaria digitata</name>
    <dbReference type="NCBI Taxonomy" id="48799"/>
    <lineage>
        <taxon>Eukaryota</taxon>
        <taxon>Metazoa</taxon>
        <taxon>Ecdysozoa</taxon>
        <taxon>Nematoda</taxon>
        <taxon>Chromadorea</taxon>
        <taxon>Rhabditida</taxon>
        <taxon>Spirurina</taxon>
        <taxon>Spiruromorpha</taxon>
        <taxon>Filarioidea</taxon>
        <taxon>Setariidae</taxon>
        <taxon>Setaria</taxon>
    </lineage>
</organism>
<dbReference type="Pfam" id="PF10234">
    <property type="entry name" value="Cluap1"/>
    <property type="match status" value="2"/>
</dbReference>
<feature type="region of interest" description="Disordered" evidence="7">
    <location>
        <begin position="335"/>
        <end position="359"/>
    </location>
</feature>
<evidence type="ECO:0000256" key="1">
    <source>
        <dbReference type="ARBA" id="ARBA00004138"/>
    </source>
</evidence>
<dbReference type="AlphaFoldDB" id="A0A915PSB9"/>
<comment type="subcellular location">
    <subcellularLocation>
        <location evidence="1">Cell projection</location>
        <location evidence="1">Cilium</location>
    </subcellularLocation>
</comment>
<reference evidence="9" key="1">
    <citation type="submission" date="2022-11" db="UniProtKB">
        <authorList>
            <consortium name="WormBaseParasite"/>
        </authorList>
    </citation>
    <scope>IDENTIFICATION</scope>
</reference>
<proteinExistence type="inferred from homology"/>
<keyword evidence="3" id="KW-0970">Cilium biogenesis/degradation</keyword>
<name>A0A915PSB9_9BILA</name>
<keyword evidence="4" id="KW-0175">Coiled coil</keyword>
<evidence type="ECO:0000256" key="4">
    <source>
        <dbReference type="ARBA" id="ARBA00023054"/>
    </source>
</evidence>
<evidence type="ECO:0000256" key="3">
    <source>
        <dbReference type="ARBA" id="ARBA00022794"/>
    </source>
</evidence>
<dbReference type="Proteomes" id="UP000887581">
    <property type="component" value="Unplaced"/>
</dbReference>
<feature type="region of interest" description="Disordered" evidence="7">
    <location>
        <begin position="285"/>
        <end position="320"/>
    </location>
</feature>
<evidence type="ECO:0000256" key="6">
    <source>
        <dbReference type="ARBA" id="ARBA00023273"/>
    </source>
</evidence>
<dbReference type="GO" id="GO:0060271">
    <property type="term" value="P:cilium assembly"/>
    <property type="evidence" value="ECO:0007669"/>
    <property type="project" value="TreeGrafter"/>
</dbReference>
<feature type="compositionally biased region" description="Acidic residues" evidence="7">
    <location>
        <begin position="306"/>
        <end position="317"/>
    </location>
</feature>
<evidence type="ECO:0000256" key="7">
    <source>
        <dbReference type="SAM" id="MobiDB-lite"/>
    </source>
</evidence>
<evidence type="ECO:0000313" key="9">
    <source>
        <dbReference type="WBParaSite" id="sdigi.contig39.g2619.t1"/>
    </source>
</evidence>